<proteinExistence type="predicted"/>
<protein>
    <submittedName>
        <fullName evidence="1">Uncharacterized protein</fullName>
    </submittedName>
</protein>
<dbReference type="AlphaFoldDB" id="A0A4Y2J948"/>
<name>A0A4Y2J948_ARAVE</name>
<dbReference type="Proteomes" id="UP000499080">
    <property type="component" value="Unassembled WGS sequence"/>
</dbReference>
<evidence type="ECO:0000313" key="1">
    <source>
        <dbReference type="EMBL" id="GBM85838.1"/>
    </source>
</evidence>
<accession>A0A4Y2J948</accession>
<keyword evidence="2" id="KW-1185">Reference proteome</keyword>
<gene>
    <name evidence="1" type="ORF">AVEN_37486_1</name>
</gene>
<organism evidence="1 2">
    <name type="scientific">Araneus ventricosus</name>
    <name type="common">Orbweaver spider</name>
    <name type="synonym">Epeira ventricosa</name>
    <dbReference type="NCBI Taxonomy" id="182803"/>
    <lineage>
        <taxon>Eukaryota</taxon>
        <taxon>Metazoa</taxon>
        <taxon>Ecdysozoa</taxon>
        <taxon>Arthropoda</taxon>
        <taxon>Chelicerata</taxon>
        <taxon>Arachnida</taxon>
        <taxon>Araneae</taxon>
        <taxon>Araneomorphae</taxon>
        <taxon>Entelegynae</taxon>
        <taxon>Araneoidea</taxon>
        <taxon>Araneidae</taxon>
        <taxon>Araneus</taxon>
    </lineage>
</organism>
<dbReference type="EMBL" id="BGPR01003266">
    <property type="protein sequence ID" value="GBM85838.1"/>
    <property type="molecule type" value="Genomic_DNA"/>
</dbReference>
<sequence>MEIGTAAWGSVNSNELKIQQTSCADSNMGPRARVAQKFRSVSNLGPTRSIGRYTIPKCIFDSLHTTIKMGDRGGLVVMSRPRVQGAPGPRPDPTEDQPCLRAPCVGGPSSYVGGHTSSRWCDVDVQRGAACLGFVLVI</sequence>
<comment type="caution">
    <text evidence="1">The sequence shown here is derived from an EMBL/GenBank/DDBJ whole genome shotgun (WGS) entry which is preliminary data.</text>
</comment>
<evidence type="ECO:0000313" key="2">
    <source>
        <dbReference type="Proteomes" id="UP000499080"/>
    </source>
</evidence>
<reference evidence="1 2" key="1">
    <citation type="journal article" date="2019" name="Sci. Rep.">
        <title>Orb-weaving spider Araneus ventricosus genome elucidates the spidroin gene catalogue.</title>
        <authorList>
            <person name="Kono N."/>
            <person name="Nakamura H."/>
            <person name="Ohtoshi R."/>
            <person name="Moran D.A.P."/>
            <person name="Shinohara A."/>
            <person name="Yoshida Y."/>
            <person name="Fujiwara M."/>
            <person name="Mori M."/>
            <person name="Tomita M."/>
            <person name="Arakawa K."/>
        </authorList>
    </citation>
    <scope>NUCLEOTIDE SEQUENCE [LARGE SCALE GENOMIC DNA]</scope>
</reference>